<evidence type="ECO:0000313" key="2">
    <source>
        <dbReference type="Proteomes" id="UP001066276"/>
    </source>
</evidence>
<organism evidence="1 2">
    <name type="scientific">Pleurodeles waltl</name>
    <name type="common">Iberian ribbed newt</name>
    <dbReference type="NCBI Taxonomy" id="8319"/>
    <lineage>
        <taxon>Eukaryota</taxon>
        <taxon>Metazoa</taxon>
        <taxon>Chordata</taxon>
        <taxon>Craniata</taxon>
        <taxon>Vertebrata</taxon>
        <taxon>Euteleostomi</taxon>
        <taxon>Amphibia</taxon>
        <taxon>Batrachia</taxon>
        <taxon>Caudata</taxon>
        <taxon>Salamandroidea</taxon>
        <taxon>Salamandridae</taxon>
        <taxon>Pleurodelinae</taxon>
        <taxon>Pleurodeles</taxon>
    </lineage>
</organism>
<evidence type="ECO:0000313" key="1">
    <source>
        <dbReference type="EMBL" id="KAJ1087429.1"/>
    </source>
</evidence>
<dbReference type="Proteomes" id="UP001066276">
    <property type="component" value="Chromosome 11"/>
</dbReference>
<name>A0AAV7L926_PLEWA</name>
<reference evidence="1" key="1">
    <citation type="journal article" date="2022" name="bioRxiv">
        <title>Sequencing and chromosome-scale assembly of the giantPleurodeles waltlgenome.</title>
        <authorList>
            <person name="Brown T."/>
            <person name="Elewa A."/>
            <person name="Iarovenko S."/>
            <person name="Subramanian E."/>
            <person name="Araus A.J."/>
            <person name="Petzold A."/>
            <person name="Susuki M."/>
            <person name="Suzuki K.-i.T."/>
            <person name="Hayashi T."/>
            <person name="Toyoda A."/>
            <person name="Oliveira C."/>
            <person name="Osipova E."/>
            <person name="Leigh N.D."/>
            <person name="Simon A."/>
            <person name="Yun M.H."/>
        </authorList>
    </citation>
    <scope>NUCLEOTIDE SEQUENCE</scope>
    <source>
        <strain evidence="1">20211129_DDA</strain>
        <tissue evidence="1">Liver</tissue>
    </source>
</reference>
<keyword evidence="2" id="KW-1185">Reference proteome</keyword>
<sequence length="113" mass="12300">MTLLNAGGRRLHTGAFDLKRLQVAFFLFSGSHYGAILQKPSLLPDQLLFLEPEGERYLVLRLCSRLRLAAGFPDVWRADVSAAAGLGGAAAILEAGGLSRERRRPRNGLQGQI</sequence>
<comment type="caution">
    <text evidence="1">The sequence shown here is derived from an EMBL/GenBank/DDBJ whole genome shotgun (WGS) entry which is preliminary data.</text>
</comment>
<dbReference type="AlphaFoldDB" id="A0AAV7L926"/>
<proteinExistence type="predicted"/>
<protein>
    <submittedName>
        <fullName evidence="1">Uncharacterized protein</fullName>
    </submittedName>
</protein>
<gene>
    <name evidence="1" type="ORF">NDU88_000601</name>
</gene>
<dbReference type="EMBL" id="JANPWB010000015">
    <property type="protein sequence ID" value="KAJ1087429.1"/>
    <property type="molecule type" value="Genomic_DNA"/>
</dbReference>
<accession>A0AAV7L926</accession>